<dbReference type="Pfam" id="PF00441">
    <property type="entry name" value="Acyl-CoA_dh_1"/>
    <property type="match status" value="1"/>
</dbReference>
<sequence>MEFALSEEQQMMVETAKKIGAQFGLDYWRELDARKAFPAEIWQAICDAGLCGAALPEKYGGSGLGMLDLAVIVEALAEGGGGSTLGQLFMVNPIFGGVSISKFGSESQRKAWLPKIISGEMHCCMALTEPNAGSNSLEISTFANVDGDGWRLNGQKIWITAVPSSHKMLVVARTTKLDQVKRRTHGISMFIIDTDREGVSHNEIDKLGTHTMPASAVFFDNVRVQPDELLGTLDHGWNELLDVLNTERIVTTAGLVGAGRLAITQAVRYTTDRKVFGGKPIGSYQGLQFPLAQAYAELECACLMNYRAATYCDQGVPYGSDANMAKLIAAQAAADATERSMQAMGGMGYSKEFHVERLWRDARLFRFAPVAEEMVLNFIATHDLGMPKSY</sequence>
<dbReference type="Proteomes" id="UP000295525">
    <property type="component" value="Unassembled WGS sequence"/>
</dbReference>
<evidence type="ECO:0000259" key="7">
    <source>
        <dbReference type="Pfam" id="PF02770"/>
    </source>
</evidence>
<keyword evidence="3" id="KW-0285">Flavoprotein</keyword>
<dbReference type="Gene3D" id="2.40.110.10">
    <property type="entry name" value="Butyryl-CoA Dehydrogenase, subunit A, domain 2"/>
    <property type="match status" value="1"/>
</dbReference>
<dbReference type="AlphaFoldDB" id="A0A4R3M9V3"/>
<dbReference type="SUPFAM" id="SSF47203">
    <property type="entry name" value="Acyl-CoA dehydrogenase C-terminal domain-like"/>
    <property type="match status" value="1"/>
</dbReference>
<dbReference type="FunFam" id="2.40.110.10:FF:000002">
    <property type="entry name" value="Acyl-CoA dehydrogenase fadE12"/>
    <property type="match status" value="1"/>
</dbReference>
<dbReference type="Gene3D" id="1.10.540.10">
    <property type="entry name" value="Acyl-CoA dehydrogenase/oxidase, N-terminal domain"/>
    <property type="match status" value="1"/>
</dbReference>
<evidence type="ECO:0000256" key="2">
    <source>
        <dbReference type="ARBA" id="ARBA00009347"/>
    </source>
</evidence>
<evidence type="ECO:0000256" key="5">
    <source>
        <dbReference type="ARBA" id="ARBA00023002"/>
    </source>
</evidence>
<feature type="domain" description="Acyl-CoA oxidase/dehydrogenase middle" evidence="7">
    <location>
        <begin position="124"/>
        <end position="222"/>
    </location>
</feature>
<gene>
    <name evidence="9" type="ORF">EDC26_102318</name>
</gene>
<dbReference type="GO" id="GO:0050660">
    <property type="term" value="F:flavin adenine dinucleotide binding"/>
    <property type="evidence" value="ECO:0007669"/>
    <property type="project" value="InterPro"/>
</dbReference>
<evidence type="ECO:0000259" key="6">
    <source>
        <dbReference type="Pfam" id="PF00441"/>
    </source>
</evidence>
<dbReference type="InterPro" id="IPR006091">
    <property type="entry name" value="Acyl-CoA_Oxase/DH_mid-dom"/>
</dbReference>
<dbReference type="Pfam" id="PF02770">
    <property type="entry name" value="Acyl-CoA_dh_M"/>
    <property type="match status" value="1"/>
</dbReference>
<keyword evidence="10" id="KW-1185">Reference proteome</keyword>
<protein>
    <submittedName>
        <fullName evidence="9">Acyl-CoA dehydrogenase</fullName>
    </submittedName>
</protein>
<dbReference type="Pfam" id="PF02771">
    <property type="entry name" value="Acyl-CoA_dh_N"/>
    <property type="match status" value="1"/>
</dbReference>
<name>A0A4R3M9V3_9BURK</name>
<dbReference type="RefSeq" id="WP_132579944.1">
    <property type="nucleotide sequence ID" value="NZ_SMAJ01000002.1"/>
</dbReference>
<dbReference type="InterPro" id="IPR046373">
    <property type="entry name" value="Acyl-CoA_Oxase/DH_mid-dom_sf"/>
</dbReference>
<reference evidence="9 10" key="1">
    <citation type="submission" date="2019-03" db="EMBL/GenBank/DDBJ databases">
        <title>Genomic Encyclopedia of Type Strains, Phase IV (KMG-IV): sequencing the most valuable type-strain genomes for metagenomic binning, comparative biology and taxonomic classification.</title>
        <authorList>
            <person name="Goeker M."/>
        </authorList>
    </citation>
    <scope>NUCLEOTIDE SEQUENCE [LARGE SCALE GENOMIC DNA]</scope>
    <source>
        <strain evidence="9 10">DSM 24591</strain>
    </source>
</reference>
<comment type="cofactor">
    <cofactor evidence="1">
        <name>FAD</name>
        <dbReference type="ChEBI" id="CHEBI:57692"/>
    </cofactor>
</comment>
<dbReference type="InterPro" id="IPR006089">
    <property type="entry name" value="Acyl-CoA_DH_CS"/>
</dbReference>
<feature type="domain" description="Acyl-CoA dehydrogenase/oxidase C-terminal" evidence="6">
    <location>
        <begin position="234"/>
        <end position="380"/>
    </location>
</feature>
<dbReference type="InterPro" id="IPR009075">
    <property type="entry name" value="AcylCo_DH/oxidase_C"/>
</dbReference>
<proteinExistence type="inferred from homology"/>
<organism evidence="9 10">
    <name type="scientific">Paralcaligenes ureilyticus</name>
    <dbReference type="NCBI Taxonomy" id="627131"/>
    <lineage>
        <taxon>Bacteria</taxon>
        <taxon>Pseudomonadati</taxon>
        <taxon>Pseudomonadota</taxon>
        <taxon>Betaproteobacteria</taxon>
        <taxon>Burkholderiales</taxon>
        <taxon>Alcaligenaceae</taxon>
        <taxon>Paralcaligenes</taxon>
    </lineage>
</organism>
<dbReference type="PIRSF" id="PIRSF016578">
    <property type="entry name" value="HsaA"/>
    <property type="match status" value="1"/>
</dbReference>
<dbReference type="PANTHER" id="PTHR43884:SF12">
    <property type="entry name" value="ISOVALERYL-COA DEHYDROGENASE, MITOCHONDRIAL-RELATED"/>
    <property type="match status" value="1"/>
</dbReference>
<dbReference type="Gene3D" id="1.20.140.10">
    <property type="entry name" value="Butyryl-CoA Dehydrogenase, subunit A, domain 3"/>
    <property type="match status" value="1"/>
</dbReference>
<evidence type="ECO:0000256" key="4">
    <source>
        <dbReference type="ARBA" id="ARBA00022827"/>
    </source>
</evidence>
<keyword evidence="4" id="KW-0274">FAD</keyword>
<comment type="similarity">
    <text evidence="2">Belongs to the acyl-CoA dehydrogenase family.</text>
</comment>
<evidence type="ECO:0000256" key="1">
    <source>
        <dbReference type="ARBA" id="ARBA00001974"/>
    </source>
</evidence>
<dbReference type="InterPro" id="IPR013786">
    <property type="entry name" value="AcylCoA_DH/ox_N"/>
</dbReference>
<evidence type="ECO:0000256" key="3">
    <source>
        <dbReference type="ARBA" id="ARBA00022630"/>
    </source>
</evidence>
<evidence type="ECO:0000313" key="9">
    <source>
        <dbReference type="EMBL" id="TCT10361.1"/>
    </source>
</evidence>
<keyword evidence="5" id="KW-0560">Oxidoreductase</keyword>
<dbReference type="InterPro" id="IPR036250">
    <property type="entry name" value="AcylCo_DH-like_C"/>
</dbReference>
<dbReference type="SUPFAM" id="SSF56645">
    <property type="entry name" value="Acyl-CoA dehydrogenase NM domain-like"/>
    <property type="match status" value="1"/>
</dbReference>
<dbReference type="EMBL" id="SMAJ01000002">
    <property type="protein sequence ID" value="TCT10361.1"/>
    <property type="molecule type" value="Genomic_DNA"/>
</dbReference>
<dbReference type="OrthoDB" id="9769473at2"/>
<dbReference type="PANTHER" id="PTHR43884">
    <property type="entry name" value="ACYL-COA DEHYDROGENASE"/>
    <property type="match status" value="1"/>
</dbReference>
<dbReference type="CDD" id="cd00567">
    <property type="entry name" value="ACAD"/>
    <property type="match status" value="1"/>
</dbReference>
<dbReference type="GO" id="GO:0003995">
    <property type="term" value="F:acyl-CoA dehydrogenase activity"/>
    <property type="evidence" value="ECO:0007669"/>
    <property type="project" value="InterPro"/>
</dbReference>
<evidence type="ECO:0000313" key="10">
    <source>
        <dbReference type="Proteomes" id="UP000295525"/>
    </source>
</evidence>
<dbReference type="InterPro" id="IPR009100">
    <property type="entry name" value="AcylCoA_DH/oxidase_NM_dom_sf"/>
</dbReference>
<comment type="caution">
    <text evidence="9">The sequence shown here is derived from an EMBL/GenBank/DDBJ whole genome shotgun (WGS) entry which is preliminary data.</text>
</comment>
<feature type="domain" description="Acyl-CoA dehydrogenase/oxidase N-terminal" evidence="8">
    <location>
        <begin position="6"/>
        <end position="120"/>
    </location>
</feature>
<evidence type="ECO:0000259" key="8">
    <source>
        <dbReference type="Pfam" id="PF02771"/>
    </source>
</evidence>
<dbReference type="InterPro" id="IPR037069">
    <property type="entry name" value="AcylCoA_DH/ox_N_sf"/>
</dbReference>
<dbReference type="PROSITE" id="PS00073">
    <property type="entry name" value="ACYL_COA_DH_2"/>
    <property type="match status" value="1"/>
</dbReference>
<accession>A0A4R3M9V3</accession>